<keyword evidence="3" id="KW-0963">Cytoplasm</keyword>
<dbReference type="PANTHER" id="PTHR15352">
    <property type="entry name" value="LYMPHOID-RESTRICTED MEMBRANE PROTEIN, JAW1"/>
    <property type="match status" value="1"/>
</dbReference>
<evidence type="ECO:0000256" key="3">
    <source>
        <dbReference type="ARBA" id="ARBA00022490"/>
    </source>
</evidence>
<evidence type="ECO:0000256" key="2">
    <source>
        <dbReference type="ARBA" id="ARBA00004496"/>
    </source>
</evidence>
<keyword evidence="5" id="KW-1133">Transmembrane helix</keyword>
<keyword evidence="12" id="KW-1185">Reference proteome</keyword>
<sequence length="583" mass="67013">MASARKVTDKRHNPVESICRKIRAIQKREEISDPIQQIIKYQSSRFDGPQTNFKKDFEEVLTKMAAAIPWPNTRFSHSEKDDAFISYPQIASPRTLTVSPLCSPENATYSVPFTSSENLSRPRSQSSQHYTSLVSQTRKGEHFSNKDLNNYSSENNLSALILDFDSTSEKRSECFTSQDSVGKNLSLNEAGWKLGNDNVNKDVTYSTKRTCEELLTSIFHACDTKCRVKMTTDKTESTSWSFEALGGDVSKGVLEVSHLITYAADLHFNRQKLEEENNKLKLALETLEEANCQLSEECTELRLQIKSAHQANMRTNLLKEELEELKISMNASEEQKTMIVAQNKQLMQLHIYENTLLNKDASLQKKDLSIEELKSTIIEYGNIIEVYHNNLTVCKNLRGDKNKLAHELQHLQQELILNGIQLNVSEECNSIISEEEKSLHCELTLAQSAEDNEVEWQCSFTSLSTLDMLMDQEMLLLRKFEQKGVEFTAVLQKLHKEVSEVETLMDSSLQWVTGPEFTVKKKWEKKLTEVKYKMEGKLNLCILTLNTLGSQKKSLDKESVKLIKILKRFRLEYFYFRKEFLSR</sequence>
<evidence type="ECO:0000256" key="8">
    <source>
        <dbReference type="SAM" id="Coils"/>
    </source>
</evidence>
<keyword evidence="6 8" id="KW-0175">Coiled coil</keyword>
<evidence type="ECO:0000259" key="10">
    <source>
        <dbReference type="Pfam" id="PF14662"/>
    </source>
</evidence>
<protein>
    <recommendedName>
        <fullName evidence="10">KASH5-like coiled-coil domain-containing protein</fullName>
    </recommendedName>
</protein>
<name>A0A485MNJ3_LYNPA</name>
<gene>
    <name evidence="11" type="ORF">LYPA_23C015756</name>
</gene>
<dbReference type="Proteomes" id="UP000386466">
    <property type="component" value="Unassembled WGS sequence"/>
</dbReference>
<evidence type="ECO:0000313" key="12">
    <source>
        <dbReference type="Proteomes" id="UP000386466"/>
    </source>
</evidence>
<keyword evidence="4" id="KW-0812">Transmembrane</keyword>
<dbReference type="Pfam" id="PF14662">
    <property type="entry name" value="KASH_CCD"/>
    <property type="match status" value="1"/>
</dbReference>
<evidence type="ECO:0000256" key="7">
    <source>
        <dbReference type="ARBA" id="ARBA00023136"/>
    </source>
</evidence>
<evidence type="ECO:0000256" key="6">
    <source>
        <dbReference type="ARBA" id="ARBA00023054"/>
    </source>
</evidence>
<dbReference type="PANTHER" id="PTHR15352:SF3">
    <property type="entry name" value="INOSITOL 1,4,5-TRIPHOSPHATE RECEPTOR ASSOCIATED 2"/>
    <property type="match status" value="1"/>
</dbReference>
<dbReference type="AlphaFoldDB" id="A0A485MNJ3"/>
<dbReference type="EMBL" id="CAAGRJ010003520">
    <property type="protein sequence ID" value="VFV21468.1"/>
    <property type="molecule type" value="Genomic_DNA"/>
</dbReference>
<evidence type="ECO:0000256" key="9">
    <source>
        <dbReference type="SAM" id="MobiDB-lite"/>
    </source>
</evidence>
<evidence type="ECO:0000256" key="4">
    <source>
        <dbReference type="ARBA" id="ARBA00022692"/>
    </source>
</evidence>
<accession>A0A485MNJ3</accession>
<comment type="subcellular location">
    <subcellularLocation>
        <location evidence="2">Cytoplasm</location>
    </subcellularLocation>
    <subcellularLocation>
        <location evidence="1">Membrane</location>
        <topology evidence="1">Single-pass membrane protein</topology>
    </subcellularLocation>
</comment>
<feature type="domain" description="KASH5-like coiled-coil" evidence="10">
    <location>
        <begin position="256"/>
        <end position="346"/>
    </location>
</feature>
<dbReference type="InterPro" id="IPR028168">
    <property type="entry name" value="KASH5_CC"/>
</dbReference>
<evidence type="ECO:0000256" key="1">
    <source>
        <dbReference type="ARBA" id="ARBA00004167"/>
    </source>
</evidence>
<keyword evidence="7" id="KW-0472">Membrane</keyword>
<evidence type="ECO:0000313" key="11">
    <source>
        <dbReference type="EMBL" id="VFV21468.1"/>
    </source>
</evidence>
<organism evidence="11 12">
    <name type="scientific">Lynx pardinus</name>
    <name type="common">Iberian lynx</name>
    <name type="synonym">Felis pardina</name>
    <dbReference type="NCBI Taxonomy" id="191816"/>
    <lineage>
        <taxon>Eukaryota</taxon>
        <taxon>Metazoa</taxon>
        <taxon>Chordata</taxon>
        <taxon>Craniata</taxon>
        <taxon>Vertebrata</taxon>
        <taxon>Euteleostomi</taxon>
        <taxon>Mammalia</taxon>
        <taxon>Eutheria</taxon>
        <taxon>Laurasiatheria</taxon>
        <taxon>Carnivora</taxon>
        <taxon>Feliformia</taxon>
        <taxon>Felidae</taxon>
        <taxon>Felinae</taxon>
        <taxon>Lynx</taxon>
    </lineage>
</organism>
<dbReference type="InterPro" id="IPR008677">
    <property type="entry name" value="MRVI1"/>
</dbReference>
<feature type="region of interest" description="Disordered" evidence="9">
    <location>
        <begin position="112"/>
        <end position="138"/>
    </location>
</feature>
<feature type="compositionally biased region" description="Polar residues" evidence="9">
    <location>
        <begin position="112"/>
        <end position="137"/>
    </location>
</feature>
<proteinExistence type="predicted"/>
<dbReference type="GO" id="GO:0005789">
    <property type="term" value="C:endoplasmic reticulum membrane"/>
    <property type="evidence" value="ECO:0007669"/>
    <property type="project" value="TreeGrafter"/>
</dbReference>
<reference evidence="11 12" key="1">
    <citation type="submission" date="2019-01" db="EMBL/GenBank/DDBJ databases">
        <authorList>
            <person name="Alioto T."/>
            <person name="Alioto T."/>
        </authorList>
    </citation>
    <scope>NUCLEOTIDE SEQUENCE [LARGE SCALE GENOMIC DNA]</scope>
</reference>
<evidence type="ECO:0000256" key="5">
    <source>
        <dbReference type="ARBA" id="ARBA00022989"/>
    </source>
</evidence>
<feature type="coiled-coil region" evidence="8">
    <location>
        <begin position="263"/>
        <end position="335"/>
    </location>
</feature>